<name>A0ABT4A2C0_9BACT</name>
<sequence length="201" mass="20791">MAKLVCTIELDKEKGITVKVEDTQGQLTQTMTLDGEGITLEVKSSSDTSTIVQKADSVTVTCKDFKVTADTVTLESKQASKWTSQQTLELKSTQDMTFTSSAKLTQSATQDLALSSSTGKASMKASASKVELEGMQASLKATAGEAKVDGLQLALSGSAKAELKAPMVTVSAQGKLGLESTGMADLKGSITSVGGSLVKLG</sequence>
<dbReference type="Proteomes" id="UP001207654">
    <property type="component" value="Unassembled WGS sequence"/>
</dbReference>
<reference evidence="1 2" key="1">
    <citation type="submission" date="2022-11" db="EMBL/GenBank/DDBJ databases">
        <title>Minimal conservation of predation-associated metabolite biosynthetic gene clusters underscores biosynthetic potential of Myxococcota including descriptions for ten novel species: Archangium lansinium sp. nov., Myxococcus landrumus sp. nov., Nannocystis bai.</title>
        <authorList>
            <person name="Ahearne A."/>
            <person name="Stevens C."/>
            <person name="Phillips K."/>
        </authorList>
    </citation>
    <scope>NUCLEOTIDE SEQUENCE [LARGE SCALE GENOMIC DNA]</scope>
    <source>
        <strain evidence="1 2">MIWBW</strain>
    </source>
</reference>
<accession>A0ABT4A2C0</accession>
<dbReference type="EMBL" id="JAPNKA010000001">
    <property type="protein sequence ID" value="MCY1075144.1"/>
    <property type="molecule type" value="Genomic_DNA"/>
</dbReference>
<protein>
    <submittedName>
        <fullName evidence="1">Uncharacterized protein</fullName>
    </submittedName>
</protein>
<evidence type="ECO:0000313" key="1">
    <source>
        <dbReference type="EMBL" id="MCY1075144.1"/>
    </source>
</evidence>
<comment type="caution">
    <text evidence="1">The sequence shown here is derived from an EMBL/GenBank/DDBJ whole genome shotgun (WGS) entry which is preliminary data.</text>
</comment>
<evidence type="ECO:0000313" key="2">
    <source>
        <dbReference type="Proteomes" id="UP001207654"/>
    </source>
</evidence>
<gene>
    <name evidence="1" type="ORF">OV287_11635</name>
</gene>
<keyword evidence="2" id="KW-1185">Reference proteome</keyword>
<organism evidence="1 2">
    <name type="scientific">Archangium lansingense</name>
    <dbReference type="NCBI Taxonomy" id="2995310"/>
    <lineage>
        <taxon>Bacteria</taxon>
        <taxon>Pseudomonadati</taxon>
        <taxon>Myxococcota</taxon>
        <taxon>Myxococcia</taxon>
        <taxon>Myxococcales</taxon>
        <taxon>Cystobacterineae</taxon>
        <taxon>Archangiaceae</taxon>
        <taxon>Archangium</taxon>
    </lineage>
</organism>
<proteinExistence type="predicted"/>
<dbReference type="RefSeq" id="WP_267534093.1">
    <property type="nucleotide sequence ID" value="NZ_JAPNKA010000001.1"/>
</dbReference>